<feature type="domain" description="SLH" evidence="1">
    <location>
        <begin position="352"/>
        <end position="415"/>
    </location>
</feature>
<dbReference type="Gene3D" id="2.60.40.1080">
    <property type="match status" value="1"/>
</dbReference>
<dbReference type="AlphaFoldDB" id="A0A3B0BXM3"/>
<dbReference type="SUPFAM" id="SSF49373">
    <property type="entry name" value="Invasin/intimin cell-adhesion fragments"/>
    <property type="match status" value="1"/>
</dbReference>
<protein>
    <recommendedName>
        <fullName evidence="1">SLH domain-containing protein</fullName>
    </recommendedName>
</protein>
<dbReference type="Pfam" id="PF02368">
    <property type="entry name" value="Big_2"/>
    <property type="match status" value="1"/>
</dbReference>
<dbReference type="OrthoDB" id="1858867at2"/>
<dbReference type="EMBL" id="RBAH01000019">
    <property type="protein sequence ID" value="RKN78265.1"/>
    <property type="molecule type" value="Genomic_DNA"/>
</dbReference>
<dbReference type="InterPro" id="IPR013783">
    <property type="entry name" value="Ig-like_fold"/>
</dbReference>
<dbReference type="PANTHER" id="PTHR43308">
    <property type="entry name" value="OUTER MEMBRANE PROTEIN ALPHA-RELATED"/>
    <property type="match status" value="1"/>
</dbReference>
<dbReference type="Pfam" id="PF00395">
    <property type="entry name" value="SLH"/>
    <property type="match status" value="3"/>
</dbReference>
<keyword evidence="3" id="KW-1185">Reference proteome</keyword>
<comment type="caution">
    <text evidence="2">The sequence shown here is derived from an EMBL/GenBank/DDBJ whole genome shotgun (WGS) entry which is preliminary data.</text>
</comment>
<feature type="domain" description="SLH" evidence="1">
    <location>
        <begin position="416"/>
        <end position="476"/>
    </location>
</feature>
<sequence length="535" mass="57777">MGTVRKTFVLLFAVLVMLGIGKPGQRADAASINRLSIMDLETFTQVNMLIAGKGYYPAFDSDSAIGTSMYNVKFEYTTNNGATWTSLPFTESGGFYVKHFQMPIDPQLTSAKFRISAYFDPLIGSKTYSEKTIGPFPIMQPADPTDFTAIANDDGTVTLKWIDNSNMESSYLITRRGPDGTKTFSVKSGNDRVAPISYTDKTTDTKKSTLYSYQLSAIVDAYKLPDNLMLAEAYTLVKTKVPISLRDIYKIDSPIMLDKWSLELFKDPNKAVVTGVALKQRDISLAKGQTAQLVAIVSPADAANPNVKWSSSNSAVAEVDANGKVTAKSAGAAKISVKTEVGNFSDVCTVTVTEAPLADIEGHWAKAWIAKAVQRQIVDGYEDGTFKPDNTVTRAEFTVLLMKGLKLADEGKPLEFADKEQIGGWALIPVQQAVKLGIIGGYDDGTFRPNANITRTEMIAMVVRASGLPVNEQAGKTRFADDADIASWARPAVSKAEETGIIIVGGLPVQTFGPSTLSTRAEAVSSIVAMLELGK</sequence>
<dbReference type="PROSITE" id="PS51272">
    <property type="entry name" value="SLH"/>
    <property type="match status" value="3"/>
</dbReference>
<reference evidence="2 3" key="1">
    <citation type="journal article" date="2007" name="Int. J. Syst. Evol. Microbiol.">
        <title>Paenibacillus ginsengarvi sp. nov., isolated from soil from ginseng cultivation.</title>
        <authorList>
            <person name="Yoon M.H."/>
            <person name="Ten L.N."/>
            <person name="Im W.T."/>
        </authorList>
    </citation>
    <scope>NUCLEOTIDE SEQUENCE [LARGE SCALE GENOMIC DNA]</scope>
    <source>
        <strain evidence="2 3">KCTC 13059</strain>
    </source>
</reference>
<dbReference type="InterPro" id="IPR051465">
    <property type="entry name" value="Cell_Envelope_Struct_Comp"/>
</dbReference>
<proteinExistence type="predicted"/>
<dbReference type="InterPro" id="IPR001119">
    <property type="entry name" value="SLH_dom"/>
</dbReference>
<dbReference type="PANTHER" id="PTHR43308:SF5">
    <property type="entry name" value="S-LAYER PROTEIN _ PEPTIDOGLYCAN ENDO-BETA-N-ACETYLGLUCOSAMINIDASE"/>
    <property type="match status" value="1"/>
</dbReference>
<dbReference type="InterPro" id="IPR003343">
    <property type="entry name" value="Big_2"/>
</dbReference>
<dbReference type="Proteomes" id="UP000282311">
    <property type="component" value="Unassembled WGS sequence"/>
</dbReference>
<gene>
    <name evidence="2" type="ORF">D7M11_23450</name>
</gene>
<evidence type="ECO:0000259" key="1">
    <source>
        <dbReference type="PROSITE" id="PS51272"/>
    </source>
</evidence>
<dbReference type="SMART" id="SM00635">
    <property type="entry name" value="BID_2"/>
    <property type="match status" value="1"/>
</dbReference>
<evidence type="ECO:0000313" key="2">
    <source>
        <dbReference type="EMBL" id="RKN78265.1"/>
    </source>
</evidence>
<dbReference type="InterPro" id="IPR008964">
    <property type="entry name" value="Invasin/intimin_cell_adhesion"/>
</dbReference>
<dbReference type="RefSeq" id="WP_120749701.1">
    <property type="nucleotide sequence ID" value="NZ_RBAH01000019.1"/>
</dbReference>
<organism evidence="2 3">
    <name type="scientific">Paenibacillus ginsengarvi</name>
    <dbReference type="NCBI Taxonomy" id="400777"/>
    <lineage>
        <taxon>Bacteria</taxon>
        <taxon>Bacillati</taxon>
        <taxon>Bacillota</taxon>
        <taxon>Bacilli</taxon>
        <taxon>Bacillales</taxon>
        <taxon>Paenibacillaceae</taxon>
        <taxon>Paenibacillus</taxon>
    </lineage>
</organism>
<evidence type="ECO:0000313" key="3">
    <source>
        <dbReference type="Proteomes" id="UP000282311"/>
    </source>
</evidence>
<accession>A0A3B0BXM3</accession>
<feature type="domain" description="SLH" evidence="1">
    <location>
        <begin position="479"/>
        <end position="535"/>
    </location>
</feature>
<dbReference type="Gene3D" id="2.60.40.10">
    <property type="entry name" value="Immunoglobulins"/>
    <property type="match status" value="1"/>
</dbReference>
<name>A0A3B0BXM3_9BACL</name>